<dbReference type="Proteomes" id="UP000306509">
    <property type="component" value="Unassembled WGS sequence"/>
</dbReference>
<evidence type="ECO:0000313" key="4">
    <source>
        <dbReference type="EMBL" id="TLC99070.1"/>
    </source>
</evidence>
<keyword evidence="2" id="KW-0472">Membrane</keyword>
<reference evidence="4 5" key="1">
    <citation type="journal article" date="2019" name="Anaerobe">
        <title>Detection of Robinsoniella peoriensis in multiple bone samples of a trauma patient.</title>
        <authorList>
            <person name="Schrottner P."/>
            <person name="Hartwich K."/>
            <person name="Bunk B."/>
            <person name="Schober I."/>
            <person name="Helbig S."/>
            <person name="Rudolph W.W."/>
            <person name="Gunzer F."/>
        </authorList>
    </citation>
    <scope>NUCLEOTIDE SEQUENCE [LARGE SCALE GENOMIC DNA]</scope>
    <source>
        <strain evidence="4 5">DSM 106044</strain>
    </source>
</reference>
<keyword evidence="2" id="KW-0812">Transmembrane</keyword>
<evidence type="ECO:0000256" key="2">
    <source>
        <dbReference type="SAM" id="Phobius"/>
    </source>
</evidence>
<dbReference type="Gene3D" id="2.30.30.40">
    <property type="entry name" value="SH3 Domains"/>
    <property type="match status" value="1"/>
</dbReference>
<dbReference type="STRING" id="180332.GCA_000797495_01941"/>
<feature type="domain" description="SH3b" evidence="3">
    <location>
        <begin position="167"/>
        <end position="215"/>
    </location>
</feature>
<feature type="region of interest" description="Disordered" evidence="1">
    <location>
        <begin position="43"/>
        <end position="157"/>
    </location>
</feature>
<feature type="compositionally biased region" description="Low complexity" evidence="1">
    <location>
        <begin position="98"/>
        <end position="109"/>
    </location>
</feature>
<feature type="compositionally biased region" description="Basic and acidic residues" evidence="1">
    <location>
        <begin position="80"/>
        <end position="97"/>
    </location>
</feature>
<evidence type="ECO:0000256" key="1">
    <source>
        <dbReference type="SAM" id="MobiDB-lite"/>
    </source>
</evidence>
<evidence type="ECO:0000313" key="5">
    <source>
        <dbReference type="Proteomes" id="UP000306509"/>
    </source>
</evidence>
<dbReference type="OrthoDB" id="2068421at2"/>
<feature type="compositionally biased region" description="Low complexity" evidence="1">
    <location>
        <begin position="117"/>
        <end position="154"/>
    </location>
</feature>
<proteinExistence type="predicted"/>
<dbReference type="AlphaFoldDB" id="A0A4U8Q2X5"/>
<dbReference type="EMBL" id="QGQD01000077">
    <property type="protein sequence ID" value="TLC99070.1"/>
    <property type="molecule type" value="Genomic_DNA"/>
</dbReference>
<protein>
    <submittedName>
        <fullName evidence="4">Bacterial SH3 domain protein</fullName>
    </submittedName>
</protein>
<dbReference type="RefSeq" id="WP_070041513.1">
    <property type="nucleotide sequence ID" value="NZ_CABMJZ010000069.1"/>
</dbReference>
<keyword evidence="5" id="KW-1185">Reference proteome</keyword>
<feature type="transmembrane region" description="Helical" evidence="2">
    <location>
        <begin position="12"/>
        <end position="32"/>
    </location>
</feature>
<dbReference type="Pfam" id="PF08239">
    <property type="entry name" value="SH3_3"/>
    <property type="match status" value="1"/>
</dbReference>
<organism evidence="4 5">
    <name type="scientific">Robinsoniella peoriensis</name>
    <dbReference type="NCBI Taxonomy" id="180332"/>
    <lineage>
        <taxon>Bacteria</taxon>
        <taxon>Bacillati</taxon>
        <taxon>Bacillota</taxon>
        <taxon>Clostridia</taxon>
        <taxon>Lachnospirales</taxon>
        <taxon>Lachnospiraceae</taxon>
        <taxon>Robinsoniella</taxon>
    </lineage>
</organism>
<keyword evidence="2" id="KW-1133">Transmembrane helix</keyword>
<evidence type="ECO:0000259" key="3">
    <source>
        <dbReference type="Pfam" id="PF08239"/>
    </source>
</evidence>
<comment type="caution">
    <text evidence="4">The sequence shown here is derived from an EMBL/GenBank/DDBJ whole genome shotgun (WGS) entry which is preliminary data.</text>
</comment>
<accession>A0A4U8Q2X5</accession>
<feature type="compositionally biased region" description="Basic and acidic residues" evidence="1">
    <location>
        <begin position="44"/>
        <end position="71"/>
    </location>
</feature>
<name>A0A4U8Q2X5_9FIRM</name>
<dbReference type="InterPro" id="IPR003646">
    <property type="entry name" value="SH3-like_bac-type"/>
</dbReference>
<gene>
    <name evidence="4" type="ORF">DSM106044_04051</name>
</gene>
<sequence length="217" mass="23358">MKKFKEWLSDNLRYFVLAIAVIAVICILFFGYKLLGNMMTNGDGSKKQTEETKPGTENGTENKKETEKQPDTQKQTQKSETNKSTEKTTEKTTEKSTETPGESTKSSESVNGGGSTNAGAQANAQTNAQTEATDAATAQTQAPQTDAPPQTEATEAPVPQTIYMNAAAYIREAPSYDGAILDTLQAGQAVTFLEDVGGWYKVEANGLVGYVGARFFN</sequence>